<evidence type="ECO:0000313" key="3">
    <source>
        <dbReference type="EMBL" id="PIY89235.1"/>
    </source>
</evidence>
<protein>
    <recommendedName>
        <fullName evidence="5">DegV family protein</fullName>
    </recommendedName>
</protein>
<evidence type="ECO:0000256" key="2">
    <source>
        <dbReference type="SAM" id="Coils"/>
    </source>
</evidence>
<dbReference type="AlphaFoldDB" id="A0A2M7R6K4"/>
<proteinExistence type="predicted"/>
<keyword evidence="1" id="KW-0446">Lipid-binding</keyword>
<dbReference type="PANTHER" id="PTHR33434">
    <property type="entry name" value="DEGV DOMAIN-CONTAINING PROTEIN DR_1986-RELATED"/>
    <property type="match status" value="1"/>
</dbReference>
<dbReference type="SUPFAM" id="SSF82549">
    <property type="entry name" value="DAK1/DegV-like"/>
    <property type="match status" value="1"/>
</dbReference>
<dbReference type="Proteomes" id="UP000230767">
    <property type="component" value="Unassembled WGS sequence"/>
</dbReference>
<dbReference type="EMBL" id="PFLW01000040">
    <property type="protein sequence ID" value="PIY89235.1"/>
    <property type="molecule type" value="Genomic_DNA"/>
</dbReference>
<sequence length="295" mass="33708">MTKEVAGEPSVRKVSIGIVTEDISSLPTEILEKYQIVIAKTKFDWPEMEKLPGDNLYQKIRNAEKFGVKTFPKTSQAMPKDYLDAYEKQLQIFDKVLCITVSSKLSGCYNSTIQAREMLKEKERIFILDSLNLPTLLILKAIELIQEQREVEEIITELKNLIPKIHTYLIFEDPKWIEALGRITKSQANWVRRMEKINLRPLMGMKDGLIAKDGVVFARDMAEALFKKILKESKKENKKLRVTINHADNLEQAEKLKKMLEEKLEVEIPFITLAPPIIAAGAGPGTLIVGWMPIK</sequence>
<dbReference type="InterPro" id="IPR043168">
    <property type="entry name" value="DegV_C"/>
</dbReference>
<dbReference type="PANTHER" id="PTHR33434:SF2">
    <property type="entry name" value="FATTY ACID-BINDING PROTEIN TM_1468"/>
    <property type="match status" value="1"/>
</dbReference>
<dbReference type="Gene3D" id="3.40.50.10170">
    <property type="match status" value="1"/>
</dbReference>
<dbReference type="Gene3D" id="3.30.1180.10">
    <property type="match status" value="1"/>
</dbReference>
<dbReference type="InterPro" id="IPR050270">
    <property type="entry name" value="DegV_domain_contain"/>
</dbReference>
<comment type="caution">
    <text evidence="3">The sequence shown here is derived from an EMBL/GenBank/DDBJ whole genome shotgun (WGS) entry which is preliminary data.</text>
</comment>
<organism evidence="3 4">
    <name type="scientific">Candidatus Nealsonbacteria bacterium CG_4_10_14_0_8_um_filter_37_14</name>
    <dbReference type="NCBI Taxonomy" id="1974684"/>
    <lineage>
        <taxon>Bacteria</taxon>
        <taxon>Candidatus Nealsoniibacteriota</taxon>
    </lineage>
</organism>
<keyword evidence="2" id="KW-0175">Coiled coil</keyword>
<evidence type="ECO:0000256" key="1">
    <source>
        <dbReference type="ARBA" id="ARBA00023121"/>
    </source>
</evidence>
<dbReference type="InterPro" id="IPR003797">
    <property type="entry name" value="DegV"/>
</dbReference>
<reference evidence="4" key="1">
    <citation type="submission" date="2017-09" db="EMBL/GenBank/DDBJ databases">
        <title>Depth-based differentiation of microbial function through sediment-hosted aquifers and enrichment of novel symbionts in the deep terrestrial subsurface.</title>
        <authorList>
            <person name="Probst A.J."/>
            <person name="Ladd B."/>
            <person name="Jarett J.K."/>
            <person name="Geller-Mcgrath D.E."/>
            <person name="Sieber C.M.K."/>
            <person name="Emerson J.B."/>
            <person name="Anantharaman K."/>
            <person name="Thomas B.C."/>
            <person name="Malmstrom R."/>
            <person name="Stieglmeier M."/>
            <person name="Klingl A."/>
            <person name="Woyke T."/>
            <person name="Ryan C.M."/>
            <person name="Banfield J.F."/>
        </authorList>
    </citation>
    <scope>NUCLEOTIDE SEQUENCE [LARGE SCALE GENOMIC DNA]</scope>
</reference>
<name>A0A2M7R6K4_9BACT</name>
<dbReference type="GO" id="GO:0008289">
    <property type="term" value="F:lipid binding"/>
    <property type="evidence" value="ECO:0007669"/>
    <property type="project" value="UniProtKB-KW"/>
</dbReference>
<dbReference type="NCBIfam" id="TIGR00762">
    <property type="entry name" value="DegV"/>
    <property type="match status" value="1"/>
</dbReference>
<gene>
    <name evidence="3" type="ORF">COY73_01530</name>
</gene>
<dbReference type="Pfam" id="PF02645">
    <property type="entry name" value="DegV"/>
    <property type="match status" value="1"/>
</dbReference>
<evidence type="ECO:0008006" key="5">
    <source>
        <dbReference type="Google" id="ProtNLM"/>
    </source>
</evidence>
<feature type="coiled-coil region" evidence="2">
    <location>
        <begin position="230"/>
        <end position="263"/>
    </location>
</feature>
<dbReference type="PROSITE" id="PS51482">
    <property type="entry name" value="DEGV"/>
    <property type="match status" value="1"/>
</dbReference>
<evidence type="ECO:0000313" key="4">
    <source>
        <dbReference type="Proteomes" id="UP000230767"/>
    </source>
</evidence>
<accession>A0A2M7R6K4</accession>